<reference evidence="1 2" key="1">
    <citation type="journal article" date="2020" name="bioRxiv">
        <title>Sequence and annotation of 42 cannabis genomes reveals extensive copy number variation in cannabinoid synthesis and pathogen resistance genes.</title>
        <authorList>
            <person name="Mckernan K.J."/>
            <person name="Helbert Y."/>
            <person name="Kane L.T."/>
            <person name="Ebling H."/>
            <person name="Zhang L."/>
            <person name="Liu B."/>
            <person name="Eaton Z."/>
            <person name="Mclaughlin S."/>
            <person name="Kingan S."/>
            <person name="Baybayan P."/>
            <person name="Concepcion G."/>
            <person name="Jordan M."/>
            <person name="Riva A."/>
            <person name="Barbazuk W."/>
            <person name="Harkins T."/>
        </authorList>
    </citation>
    <scope>NUCLEOTIDE SEQUENCE [LARGE SCALE GENOMIC DNA]</scope>
    <source>
        <strain evidence="2">cv. Jamaican Lion 4</strain>
        <tissue evidence="1">Leaf</tissue>
    </source>
</reference>
<protein>
    <recommendedName>
        <fullName evidence="3">Protein FAR1-RELATED SEQUENCE</fullName>
    </recommendedName>
</protein>
<dbReference type="EMBL" id="JAATIQ010000092">
    <property type="protein sequence ID" value="KAF4384425.1"/>
    <property type="molecule type" value="Genomic_DNA"/>
</dbReference>
<evidence type="ECO:0000313" key="2">
    <source>
        <dbReference type="Proteomes" id="UP000583929"/>
    </source>
</evidence>
<dbReference type="AlphaFoldDB" id="A0A7J6GNB6"/>
<comment type="caution">
    <text evidence="1">The sequence shown here is derived from an EMBL/GenBank/DDBJ whole genome shotgun (WGS) entry which is preliminary data.</text>
</comment>
<keyword evidence="2" id="KW-1185">Reference proteome</keyword>
<evidence type="ECO:0008006" key="3">
    <source>
        <dbReference type="Google" id="ProtNLM"/>
    </source>
</evidence>
<organism evidence="1 2">
    <name type="scientific">Cannabis sativa</name>
    <name type="common">Hemp</name>
    <name type="synonym">Marijuana</name>
    <dbReference type="NCBI Taxonomy" id="3483"/>
    <lineage>
        <taxon>Eukaryota</taxon>
        <taxon>Viridiplantae</taxon>
        <taxon>Streptophyta</taxon>
        <taxon>Embryophyta</taxon>
        <taxon>Tracheophyta</taxon>
        <taxon>Spermatophyta</taxon>
        <taxon>Magnoliopsida</taxon>
        <taxon>eudicotyledons</taxon>
        <taxon>Gunneridae</taxon>
        <taxon>Pentapetalae</taxon>
        <taxon>rosids</taxon>
        <taxon>fabids</taxon>
        <taxon>Rosales</taxon>
        <taxon>Cannabaceae</taxon>
        <taxon>Cannabis</taxon>
    </lineage>
</organism>
<sequence length="225" mass="26166">MSTIYTHKVFKKFQVEDMGAFGCFSMKEFDDGILKIFKVQDFERKENFVTLTFLMCHYILIRWCKDARSLYSTIQSPKSIQSKKQRFDELYHETIKLSEEGSMSLKSFDIAYYALKDALKKCIMENHSQKNSINPNIESHDLNKKNIDSNVMRNISLNDPQVSKTKGAPKRMKCRIEKKSKKSTSKKALKTVKLSHEEVGCSSQKMGDDNILKFLSNPHFQHLDQ</sequence>
<accession>A0A7J6GNB6</accession>
<gene>
    <name evidence="1" type="ORF">G4B88_028499</name>
</gene>
<proteinExistence type="predicted"/>
<evidence type="ECO:0000313" key="1">
    <source>
        <dbReference type="EMBL" id="KAF4384425.1"/>
    </source>
</evidence>
<name>A0A7J6GNB6_CANSA</name>
<dbReference type="Proteomes" id="UP000583929">
    <property type="component" value="Unassembled WGS sequence"/>
</dbReference>